<feature type="signal peptide" evidence="2">
    <location>
        <begin position="1"/>
        <end position="21"/>
    </location>
</feature>
<accession>A0A8J3M9I5</accession>
<name>A0A8J3M9I5_9RHOB</name>
<evidence type="ECO:0000259" key="3">
    <source>
        <dbReference type="Pfam" id="PF06904"/>
    </source>
</evidence>
<gene>
    <name evidence="4" type="ORF">GCM10017056_42200</name>
</gene>
<keyword evidence="2" id="KW-0732">Signal</keyword>
<feature type="region of interest" description="Disordered" evidence="1">
    <location>
        <begin position="19"/>
        <end position="124"/>
    </location>
</feature>
<reference evidence="4" key="2">
    <citation type="submission" date="2020-09" db="EMBL/GenBank/DDBJ databases">
        <authorList>
            <person name="Sun Q."/>
            <person name="Kim S."/>
        </authorList>
    </citation>
    <scope>NUCLEOTIDE SEQUENCE</scope>
    <source>
        <strain evidence="4">KCTC 42650</strain>
    </source>
</reference>
<dbReference type="InterPro" id="IPR009683">
    <property type="entry name" value="Extensin-like_C"/>
</dbReference>
<evidence type="ECO:0000256" key="2">
    <source>
        <dbReference type="SAM" id="SignalP"/>
    </source>
</evidence>
<feature type="chain" id="PRO_5035266891" description="Extensin-like C-terminal domain-containing protein" evidence="2">
    <location>
        <begin position="22"/>
        <end position="297"/>
    </location>
</feature>
<sequence>MRRWLAAISLALATLPAAAKAPDTSLRPPQLPGQAAAVPTAPAAPAKRPQARPEVTVTPASPEIAPATADPQTTPEVASSTATAPSIRPHPRPEGLGTVTASASASQAPARVQATAKAPASKRELRRKGAVCGDVEIIGEPVGKVSSPNGSCGIEDAVRIRSVAGISLSQPALMNCPTAAALKTWVVRGVQPSFRKRDQVVQLQVAAHYACRSRNNVKGARLSEHSKGNAVDISGFVLKSGKTLSVLKDYSNSGPLGAARRAACGIFGTVLGPGSDRYHANHFHLDTARYRTGAYCR</sequence>
<protein>
    <recommendedName>
        <fullName evidence="3">Extensin-like C-terminal domain-containing protein</fullName>
    </recommendedName>
</protein>
<dbReference type="Pfam" id="PF06904">
    <property type="entry name" value="Extensin-like_C"/>
    <property type="match status" value="1"/>
</dbReference>
<organism evidence="4 5">
    <name type="scientific">Seohaeicola zhoushanensis</name>
    <dbReference type="NCBI Taxonomy" id="1569283"/>
    <lineage>
        <taxon>Bacteria</taxon>
        <taxon>Pseudomonadati</taxon>
        <taxon>Pseudomonadota</taxon>
        <taxon>Alphaproteobacteria</taxon>
        <taxon>Rhodobacterales</taxon>
        <taxon>Roseobacteraceae</taxon>
        <taxon>Seohaeicola</taxon>
    </lineage>
</organism>
<reference evidence="4" key="1">
    <citation type="journal article" date="2014" name="Int. J. Syst. Evol. Microbiol.">
        <title>Complete genome sequence of Corynebacterium casei LMG S-19264T (=DSM 44701T), isolated from a smear-ripened cheese.</title>
        <authorList>
            <consortium name="US DOE Joint Genome Institute (JGI-PGF)"/>
            <person name="Walter F."/>
            <person name="Albersmeier A."/>
            <person name="Kalinowski J."/>
            <person name="Ruckert C."/>
        </authorList>
    </citation>
    <scope>NUCLEOTIDE SEQUENCE</scope>
    <source>
        <strain evidence="4">KCTC 42650</strain>
    </source>
</reference>
<feature type="compositionally biased region" description="Polar residues" evidence="1">
    <location>
        <begin position="70"/>
        <end position="84"/>
    </location>
</feature>
<feature type="compositionally biased region" description="Low complexity" evidence="1">
    <location>
        <begin position="32"/>
        <end position="48"/>
    </location>
</feature>
<dbReference type="AlphaFoldDB" id="A0A8J3M9I5"/>
<evidence type="ECO:0000313" key="5">
    <source>
        <dbReference type="Proteomes" id="UP000626220"/>
    </source>
</evidence>
<comment type="caution">
    <text evidence="4">The sequence shown here is derived from an EMBL/GenBank/DDBJ whole genome shotgun (WGS) entry which is preliminary data.</text>
</comment>
<dbReference type="EMBL" id="BNCJ01000018">
    <property type="protein sequence ID" value="GHF66551.1"/>
    <property type="molecule type" value="Genomic_DNA"/>
</dbReference>
<proteinExistence type="predicted"/>
<evidence type="ECO:0000313" key="4">
    <source>
        <dbReference type="EMBL" id="GHF66551.1"/>
    </source>
</evidence>
<evidence type="ECO:0000256" key="1">
    <source>
        <dbReference type="SAM" id="MobiDB-lite"/>
    </source>
</evidence>
<dbReference type="Gene3D" id="3.30.1380.10">
    <property type="match status" value="1"/>
</dbReference>
<dbReference type="InterPro" id="IPR009045">
    <property type="entry name" value="Zn_M74/Hedgehog-like"/>
</dbReference>
<dbReference type="Proteomes" id="UP000626220">
    <property type="component" value="Unassembled WGS sequence"/>
</dbReference>
<keyword evidence="5" id="KW-1185">Reference proteome</keyword>
<feature type="domain" description="Extensin-like C-terminal" evidence="3">
    <location>
        <begin position="148"/>
        <end position="297"/>
    </location>
</feature>